<dbReference type="SUPFAM" id="SSF50022">
    <property type="entry name" value="ISP domain"/>
    <property type="match status" value="1"/>
</dbReference>
<dbReference type="Proteomes" id="UP000243579">
    <property type="component" value="Unassembled WGS sequence"/>
</dbReference>
<keyword evidence="2" id="KW-0479">Metal-binding</keyword>
<dbReference type="EMBL" id="JNBR01000084">
    <property type="protein sequence ID" value="OQR98414.1"/>
    <property type="molecule type" value="Genomic_DNA"/>
</dbReference>
<evidence type="ECO:0000313" key="8">
    <source>
        <dbReference type="Proteomes" id="UP000243579"/>
    </source>
</evidence>
<name>A0A1V9ZK92_ACHHY</name>
<proteinExistence type="predicted"/>
<dbReference type="GO" id="GO:0051537">
    <property type="term" value="F:2 iron, 2 sulfur cluster binding"/>
    <property type="evidence" value="ECO:0007669"/>
    <property type="project" value="UniProtKB-KW"/>
</dbReference>
<dbReference type="InterPro" id="IPR017941">
    <property type="entry name" value="Rieske_2Fe-2S"/>
</dbReference>
<evidence type="ECO:0000313" key="7">
    <source>
        <dbReference type="EMBL" id="OQR98414.1"/>
    </source>
</evidence>
<keyword evidence="4" id="KW-0411">Iron-sulfur</keyword>
<accession>A0A1V9ZK92</accession>
<gene>
    <name evidence="7" type="ORF">ACHHYP_08634</name>
</gene>
<evidence type="ECO:0000256" key="5">
    <source>
        <dbReference type="SAM" id="Coils"/>
    </source>
</evidence>
<keyword evidence="8" id="KW-1185">Reference proteome</keyword>
<keyword evidence="5" id="KW-0175">Coiled coil</keyword>
<evidence type="ECO:0000256" key="1">
    <source>
        <dbReference type="ARBA" id="ARBA00022714"/>
    </source>
</evidence>
<comment type="caution">
    <text evidence="7">The sequence shown here is derived from an EMBL/GenBank/DDBJ whole genome shotgun (WGS) entry which is preliminary data.</text>
</comment>
<feature type="coiled-coil region" evidence="5">
    <location>
        <begin position="139"/>
        <end position="166"/>
    </location>
</feature>
<dbReference type="PANTHER" id="PTHR40261">
    <property type="match status" value="1"/>
</dbReference>
<sequence>MLSRPLGRRWCHASTRQVVASLAALRALPLNHAVKFKWQAKLDAFVFLNDDAPVAYVNRCSHVALEMDLNDADFLMHGVIQCKVHGALFDASTGVCLRPPPRCKHLRPLLKIPVTVEGDNVVTTAESTTPTAPNETYRTEKLKQLQANLDAEAAEAQRDLDLVNQRAAERLRLARAERAATPSRPRER</sequence>
<dbReference type="Gene3D" id="2.102.10.10">
    <property type="entry name" value="Rieske [2Fe-2S] iron-sulphur domain"/>
    <property type="match status" value="1"/>
</dbReference>
<dbReference type="OrthoDB" id="68627at2759"/>
<keyword evidence="3" id="KW-0408">Iron</keyword>
<evidence type="ECO:0000256" key="2">
    <source>
        <dbReference type="ARBA" id="ARBA00022723"/>
    </source>
</evidence>
<evidence type="ECO:0000259" key="6">
    <source>
        <dbReference type="PROSITE" id="PS51296"/>
    </source>
</evidence>
<dbReference type="PROSITE" id="PS51296">
    <property type="entry name" value="RIESKE"/>
    <property type="match status" value="1"/>
</dbReference>
<organism evidence="7 8">
    <name type="scientific">Achlya hypogyna</name>
    <name type="common">Oomycete</name>
    <name type="synonym">Protoachlya hypogyna</name>
    <dbReference type="NCBI Taxonomy" id="1202772"/>
    <lineage>
        <taxon>Eukaryota</taxon>
        <taxon>Sar</taxon>
        <taxon>Stramenopiles</taxon>
        <taxon>Oomycota</taxon>
        <taxon>Saprolegniomycetes</taxon>
        <taxon>Saprolegniales</taxon>
        <taxon>Achlyaceae</taxon>
        <taxon>Achlya</taxon>
    </lineage>
</organism>
<evidence type="ECO:0000256" key="4">
    <source>
        <dbReference type="ARBA" id="ARBA00023014"/>
    </source>
</evidence>
<dbReference type="Pfam" id="PF00355">
    <property type="entry name" value="Rieske"/>
    <property type="match status" value="1"/>
</dbReference>
<dbReference type="PANTHER" id="PTHR40261:SF1">
    <property type="entry name" value="RIESKE DOMAIN-CONTAINING PROTEIN"/>
    <property type="match status" value="1"/>
</dbReference>
<dbReference type="AlphaFoldDB" id="A0A1V9ZK92"/>
<dbReference type="GO" id="GO:0046872">
    <property type="term" value="F:metal ion binding"/>
    <property type="evidence" value="ECO:0007669"/>
    <property type="project" value="UniProtKB-KW"/>
</dbReference>
<reference evidence="7 8" key="1">
    <citation type="journal article" date="2014" name="Genome Biol. Evol.">
        <title>The secreted proteins of Achlya hypogyna and Thraustotheca clavata identify the ancestral oomycete secretome and reveal gene acquisitions by horizontal gene transfer.</title>
        <authorList>
            <person name="Misner I."/>
            <person name="Blouin N."/>
            <person name="Leonard G."/>
            <person name="Richards T.A."/>
            <person name="Lane C.E."/>
        </authorList>
    </citation>
    <scope>NUCLEOTIDE SEQUENCE [LARGE SCALE GENOMIC DNA]</scope>
    <source>
        <strain evidence="7 8">ATCC 48635</strain>
    </source>
</reference>
<feature type="domain" description="Rieske" evidence="6">
    <location>
        <begin position="20"/>
        <end position="123"/>
    </location>
</feature>
<dbReference type="InterPro" id="IPR036922">
    <property type="entry name" value="Rieske_2Fe-2S_sf"/>
</dbReference>
<evidence type="ECO:0000256" key="3">
    <source>
        <dbReference type="ARBA" id="ARBA00023004"/>
    </source>
</evidence>
<protein>
    <recommendedName>
        <fullName evidence="6">Rieske domain-containing protein</fullName>
    </recommendedName>
</protein>
<keyword evidence="1" id="KW-0001">2Fe-2S</keyword>
<dbReference type="CDD" id="cd03467">
    <property type="entry name" value="Rieske"/>
    <property type="match status" value="1"/>
</dbReference>